<dbReference type="PANTHER" id="PTHR33179">
    <property type="entry name" value="VQ MOTIF-CONTAINING PROTEIN"/>
    <property type="match status" value="1"/>
</dbReference>
<dbReference type="AlphaFoldDB" id="A0AB40BZ48"/>
<dbReference type="Proteomes" id="UP001515500">
    <property type="component" value="Chromosome 9"/>
</dbReference>
<organism evidence="3 4">
    <name type="scientific">Dioscorea cayennensis subsp. rotundata</name>
    <name type="common">White Guinea yam</name>
    <name type="synonym">Dioscorea rotundata</name>
    <dbReference type="NCBI Taxonomy" id="55577"/>
    <lineage>
        <taxon>Eukaryota</taxon>
        <taxon>Viridiplantae</taxon>
        <taxon>Streptophyta</taxon>
        <taxon>Embryophyta</taxon>
        <taxon>Tracheophyta</taxon>
        <taxon>Spermatophyta</taxon>
        <taxon>Magnoliopsida</taxon>
        <taxon>Liliopsida</taxon>
        <taxon>Dioscoreales</taxon>
        <taxon>Dioscoreaceae</taxon>
        <taxon>Dioscorea</taxon>
    </lineage>
</organism>
<evidence type="ECO:0000259" key="2">
    <source>
        <dbReference type="Pfam" id="PF05678"/>
    </source>
</evidence>
<dbReference type="GO" id="GO:0006970">
    <property type="term" value="P:response to osmotic stress"/>
    <property type="evidence" value="ECO:0007669"/>
    <property type="project" value="TreeGrafter"/>
</dbReference>
<dbReference type="GeneID" id="120268423"/>
<evidence type="ECO:0000313" key="4">
    <source>
        <dbReference type="RefSeq" id="XP_039131776.1"/>
    </source>
</evidence>
<evidence type="ECO:0000313" key="3">
    <source>
        <dbReference type="Proteomes" id="UP001515500"/>
    </source>
</evidence>
<reference evidence="4" key="1">
    <citation type="submission" date="2025-08" db="UniProtKB">
        <authorList>
            <consortium name="RefSeq"/>
        </authorList>
    </citation>
    <scope>IDENTIFICATION</scope>
</reference>
<dbReference type="RefSeq" id="XP_039131776.1">
    <property type="nucleotide sequence ID" value="XM_039275842.1"/>
</dbReference>
<dbReference type="GO" id="GO:0005634">
    <property type="term" value="C:nucleus"/>
    <property type="evidence" value="ECO:0007669"/>
    <property type="project" value="TreeGrafter"/>
</dbReference>
<dbReference type="InterPro" id="IPR039609">
    <property type="entry name" value="VQ_15/22"/>
</dbReference>
<feature type="compositionally biased region" description="Basic residues" evidence="1">
    <location>
        <begin position="155"/>
        <end position="164"/>
    </location>
</feature>
<feature type="region of interest" description="Disordered" evidence="1">
    <location>
        <begin position="110"/>
        <end position="165"/>
    </location>
</feature>
<feature type="compositionally biased region" description="Pro residues" evidence="1">
    <location>
        <begin position="118"/>
        <end position="130"/>
    </location>
</feature>
<feature type="region of interest" description="Disordered" evidence="1">
    <location>
        <begin position="28"/>
        <end position="54"/>
    </location>
</feature>
<proteinExistence type="predicted"/>
<name>A0AB40BZ48_DIOCR</name>
<dbReference type="Pfam" id="PF05678">
    <property type="entry name" value="VQ"/>
    <property type="match status" value="1"/>
</dbReference>
<sequence>MAFCRADDLGKPLQCSEIRDQSHIHLFDRKSPSSSSSSSSSLSSTSSLSSSSSSTHFLVPSLRNSSTSGNQTYKLHLMAENCLGLESWAWIPNSFAFETEVVTKALQVSLSDDSSGSSPPPPLHLLPRPDPLLHGSGSETPQRTRNPPGLQTGRITKRKSRASRRPTTTFITADPANFRAMVQQVTGARFGPDDGPVFCKPEPVRAGLDRVGFGSTAAQLTCLPTLDTSSAFLLDRVGVVGPDGSNGPVCGFEYEPVLSFPTLDSWAAM</sequence>
<dbReference type="PANTHER" id="PTHR33179:SF9">
    <property type="entry name" value="OS01G0278000 PROTEIN"/>
    <property type="match status" value="1"/>
</dbReference>
<feature type="domain" description="VQ" evidence="2">
    <location>
        <begin position="165"/>
        <end position="188"/>
    </location>
</feature>
<keyword evidence="3" id="KW-1185">Reference proteome</keyword>
<accession>A0AB40BZ48</accession>
<protein>
    <submittedName>
        <fullName evidence="4">Calmodulin-binding protein 25-like</fullName>
    </submittedName>
</protein>
<feature type="compositionally biased region" description="Low complexity" evidence="1">
    <location>
        <begin position="33"/>
        <end position="54"/>
    </location>
</feature>
<dbReference type="InterPro" id="IPR008889">
    <property type="entry name" value="VQ"/>
</dbReference>
<gene>
    <name evidence="4" type="primary">LOC120268423</name>
</gene>
<evidence type="ECO:0000256" key="1">
    <source>
        <dbReference type="SAM" id="MobiDB-lite"/>
    </source>
</evidence>
<dbReference type="GO" id="GO:0005516">
    <property type="term" value="F:calmodulin binding"/>
    <property type="evidence" value="ECO:0007669"/>
    <property type="project" value="TreeGrafter"/>
</dbReference>